<reference evidence="2" key="1">
    <citation type="submission" date="2020-01" db="EMBL/GenBank/DDBJ databases">
        <authorList>
            <person name="Rat A."/>
        </authorList>
    </citation>
    <scope>NUCLEOTIDE SEQUENCE</scope>
    <source>
        <strain evidence="2">LMG 31231</strain>
    </source>
</reference>
<dbReference type="AlphaFoldDB" id="A0A9X9X095"/>
<evidence type="ECO:0000313" key="3">
    <source>
        <dbReference type="Proteomes" id="UP001138751"/>
    </source>
</evidence>
<dbReference type="Proteomes" id="UP001138751">
    <property type="component" value="Unassembled WGS sequence"/>
</dbReference>
<reference evidence="2" key="2">
    <citation type="journal article" date="2021" name="Syst. Appl. Microbiol.">
        <title>Roseomonas hellenica sp. nov., isolated from roots of wild-growing Alkanna tinctoria.</title>
        <authorList>
            <person name="Rat A."/>
            <person name="Naranjo H.D."/>
            <person name="Lebbe L."/>
            <person name="Cnockaert M."/>
            <person name="Krigas N."/>
            <person name="Grigoriadou K."/>
            <person name="Maloupa E."/>
            <person name="Willems A."/>
        </authorList>
    </citation>
    <scope>NUCLEOTIDE SEQUENCE</scope>
    <source>
        <strain evidence="2">LMG 31231</strain>
    </source>
</reference>
<feature type="transmembrane region" description="Helical" evidence="1">
    <location>
        <begin position="92"/>
        <end position="110"/>
    </location>
</feature>
<sequence>MALLGGWAVMDWSSSSLGLLGDLVRGLYAAGAAMFAAAMVLGLIEAWRETALRVLTAAFAVLGTFWLAAILLRIGGGEAPRPSVVVELPGSIFFALFMWTLGSNIVSWWAERRGQPTRTSR</sequence>
<feature type="transmembrane region" description="Helical" evidence="1">
    <location>
        <begin position="26"/>
        <end position="44"/>
    </location>
</feature>
<dbReference type="EMBL" id="JAAEDM010000051">
    <property type="protein sequence ID" value="MBR0672824.1"/>
    <property type="molecule type" value="Genomic_DNA"/>
</dbReference>
<dbReference type="RefSeq" id="WP_211863240.1">
    <property type="nucleotide sequence ID" value="NZ_JAAEDM010000051.1"/>
</dbReference>
<comment type="caution">
    <text evidence="2">The sequence shown here is derived from an EMBL/GenBank/DDBJ whole genome shotgun (WGS) entry which is preliminary data.</text>
</comment>
<keyword evidence="1" id="KW-1133">Transmembrane helix</keyword>
<proteinExistence type="predicted"/>
<feature type="transmembrane region" description="Helical" evidence="1">
    <location>
        <begin position="51"/>
        <end position="72"/>
    </location>
</feature>
<protein>
    <submittedName>
        <fullName evidence="2">Uncharacterized protein</fullName>
    </submittedName>
</protein>
<name>A0A9X9X095_9PROT</name>
<gene>
    <name evidence="2" type="ORF">GXW76_16715</name>
</gene>
<keyword evidence="1" id="KW-0812">Transmembrane</keyword>
<evidence type="ECO:0000256" key="1">
    <source>
        <dbReference type="SAM" id="Phobius"/>
    </source>
</evidence>
<keyword evidence="3" id="KW-1185">Reference proteome</keyword>
<accession>A0A9X9X095</accession>
<keyword evidence="1" id="KW-0472">Membrane</keyword>
<organism evidence="2 3">
    <name type="scientific">Neoroseomonas soli</name>
    <dbReference type="NCBI Taxonomy" id="1081025"/>
    <lineage>
        <taxon>Bacteria</taxon>
        <taxon>Pseudomonadati</taxon>
        <taxon>Pseudomonadota</taxon>
        <taxon>Alphaproteobacteria</taxon>
        <taxon>Acetobacterales</taxon>
        <taxon>Acetobacteraceae</taxon>
        <taxon>Neoroseomonas</taxon>
    </lineage>
</organism>
<evidence type="ECO:0000313" key="2">
    <source>
        <dbReference type="EMBL" id="MBR0672824.1"/>
    </source>
</evidence>